<dbReference type="Proteomes" id="UP000481861">
    <property type="component" value="Unassembled WGS sequence"/>
</dbReference>
<reference evidence="1 2" key="1">
    <citation type="submission" date="2020-01" db="EMBL/GenBank/DDBJ databases">
        <authorList>
            <consortium name="DOE Joint Genome Institute"/>
            <person name="Haridas S."/>
            <person name="Albert R."/>
            <person name="Binder M."/>
            <person name="Bloem J."/>
            <person name="Labutti K."/>
            <person name="Salamov A."/>
            <person name="Andreopoulos B."/>
            <person name="Baker S.E."/>
            <person name="Barry K."/>
            <person name="Bills G."/>
            <person name="Bluhm B.H."/>
            <person name="Cannon C."/>
            <person name="Castanera R."/>
            <person name="Culley D.E."/>
            <person name="Daum C."/>
            <person name="Ezra D."/>
            <person name="Gonzalez J.B."/>
            <person name="Henrissat B."/>
            <person name="Kuo A."/>
            <person name="Liang C."/>
            <person name="Lipzen A."/>
            <person name="Lutzoni F."/>
            <person name="Magnuson J."/>
            <person name="Mondo S."/>
            <person name="Nolan M."/>
            <person name="Ohm R."/>
            <person name="Pangilinan J."/>
            <person name="Park H.-J.H."/>
            <person name="Ramirez L."/>
            <person name="Alfaro M."/>
            <person name="Sun H."/>
            <person name="Tritt A."/>
            <person name="Yoshinaga Y."/>
            <person name="Zwiers L.-H.L."/>
            <person name="Turgeon B.G."/>
            <person name="Goodwin S.B."/>
            <person name="Spatafora J.W."/>
            <person name="Crous P.W."/>
            <person name="Grigoriev I.V."/>
        </authorList>
    </citation>
    <scope>NUCLEOTIDE SEQUENCE [LARGE SCALE GENOMIC DNA]</scope>
    <source>
        <strain evidence="1 2">CBS 611.86</strain>
    </source>
</reference>
<protein>
    <submittedName>
        <fullName evidence="1">Uncharacterized protein</fullName>
    </submittedName>
</protein>
<dbReference type="AlphaFoldDB" id="A0A7C8IE48"/>
<sequence length="236" mass="26114">MWVASGGIRLLFREFESEALGARCLTVRIFAVSSRNRTFRTNRNIELSGKTHITAVMPARGQFCRNRPRDASLQLMQPLYALCNVRRGIGVIGAKRDVPAARFGIPVPTITGEFSILSASPASRHCLPEPQFSSFCSVFFSTGDVSILSASPASRLEILHNSSRVVDSWEAQIARNRRGSQNKHFPQEAPWYGRYSGRRYTIRRKPPARPGGGLAALMQPGQASSFGFLYTLCIHG</sequence>
<organism evidence="1 2">
    <name type="scientific">Massariosphaeria phaeospora</name>
    <dbReference type="NCBI Taxonomy" id="100035"/>
    <lineage>
        <taxon>Eukaryota</taxon>
        <taxon>Fungi</taxon>
        <taxon>Dikarya</taxon>
        <taxon>Ascomycota</taxon>
        <taxon>Pezizomycotina</taxon>
        <taxon>Dothideomycetes</taxon>
        <taxon>Pleosporomycetidae</taxon>
        <taxon>Pleosporales</taxon>
        <taxon>Pleosporales incertae sedis</taxon>
        <taxon>Massariosphaeria</taxon>
    </lineage>
</organism>
<name>A0A7C8IE48_9PLEO</name>
<evidence type="ECO:0000313" key="1">
    <source>
        <dbReference type="EMBL" id="KAF2877369.1"/>
    </source>
</evidence>
<proteinExistence type="predicted"/>
<evidence type="ECO:0000313" key="2">
    <source>
        <dbReference type="Proteomes" id="UP000481861"/>
    </source>
</evidence>
<comment type="caution">
    <text evidence="1">The sequence shown here is derived from an EMBL/GenBank/DDBJ whole genome shotgun (WGS) entry which is preliminary data.</text>
</comment>
<gene>
    <name evidence="1" type="ORF">BDV95DRAFT_589964</name>
</gene>
<accession>A0A7C8IE48</accession>
<keyword evidence="2" id="KW-1185">Reference proteome</keyword>
<dbReference type="EMBL" id="JAADJZ010000002">
    <property type="protein sequence ID" value="KAF2877369.1"/>
    <property type="molecule type" value="Genomic_DNA"/>
</dbReference>